<organism evidence="4 5">
    <name type="scientific">Rhinopithecimicrobium faecis</name>
    <dbReference type="NCBI Taxonomy" id="2820698"/>
    <lineage>
        <taxon>Bacteria</taxon>
        <taxon>Pseudomonadati</taxon>
        <taxon>Bacteroidota</taxon>
        <taxon>Sphingobacteriia</taxon>
        <taxon>Sphingobacteriales</taxon>
        <taxon>Sphingobacteriaceae</taxon>
        <taxon>Rhinopithecimicrobium</taxon>
    </lineage>
</organism>
<dbReference type="Proteomes" id="UP000679691">
    <property type="component" value="Unassembled WGS sequence"/>
</dbReference>
<evidence type="ECO:0000259" key="3">
    <source>
        <dbReference type="Pfam" id="PF22680"/>
    </source>
</evidence>
<dbReference type="InterPro" id="IPR017853">
    <property type="entry name" value="GH"/>
</dbReference>
<dbReference type="EMBL" id="JAGKSB010000002">
    <property type="protein sequence ID" value="MBP3942509.1"/>
    <property type="molecule type" value="Genomic_DNA"/>
</dbReference>
<dbReference type="Pfam" id="PF13320">
    <property type="entry name" value="GH123_cat"/>
    <property type="match status" value="1"/>
</dbReference>
<dbReference type="Pfam" id="PF22680">
    <property type="entry name" value="Glyco_hydro_123_N_2"/>
    <property type="match status" value="1"/>
</dbReference>
<reference evidence="4" key="1">
    <citation type="submission" date="2021-03" db="EMBL/GenBank/DDBJ databases">
        <authorList>
            <person name="Lu T."/>
            <person name="Wang Q."/>
            <person name="Han X."/>
        </authorList>
    </citation>
    <scope>NUCLEOTIDE SEQUENCE</scope>
    <source>
        <strain evidence="4">WQ 2009</strain>
    </source>
</reference>
<evidence type="ECO:0000259" key="2">
    <source>
        <dbReference type="Pfam" id="PF13320"/>
    </source>
</evidence>
<protein>
    <submittedName>
        <fullName evidence="4">DUF4091 domain-containing protein</fullName>
    </submittedName>
</protein>
<feature type="chain" id="PRO_5035804425" evidence="1">
    <location>
        <begin position="22"/>
        <end position="560"/>
    </location>
</feature>
<sequence>MNFKSIYMGLSLSLLSLFSIAQQKNFIKFHNADFSVDRQQAVPAAEQQSTWKGSGWKGEKINTQLLFRTAQDFAQVTVSASDLKGANKGVIPASAIQIAPLATVITDLPGDLKSGCGIPTGLDTAIVFDRILASNTFSYSKHTNQPIWLQVAIPADATPGRYKGTITVNSGDLKELLSYEVEVIDQILPPAKDWAFHLDLWQNPFSIARYNQVKPWSQEHFDLLKPHIKQLADAGQKNITASIIYDPWNSQTYDIYESMIVWTKKKDGSWHFDYTNFDKWVEFMHAQGIDEFINCYSMIPWNLKFYYYDESTEKQEVMIAKPEDAAYVNHWKPFLKDFAQHLKQKGWFEKTTIAMDERPMKHMLAAIEIIKSVDENYQISLAGSYHKELAPLLSDYSITLAEDMPADVLAMRKAKGYKTTFYTCCTEIFPNTFTNSGYQEAVWYGWHAHQRGFDGYLRWAVDSWNKNPNVDARHGTWLAGDAYMLYPDLNSSIRFERLVEGVQDAEKIRIVRQQLQQQGRQAELAKLDATIAGFSNKGIVQRAIPKQLRDAKLVLNSFKK</sequence>
<evidence type="ECO:0000256" key="1">
    <source>
        <dbReference type="SAM" id="SignalP"/>
    </source>
</evidence>
<keyword evidence="5" id="KW-1185">Reference proteome</keyword>
<name>A0A8T4H6P0_9SPHI</name>
<gene>
    <name evidence="4" type="ORF">J5U18_02830</name>
</gene>
<dbReference type="InterPro" id="IPR053850">
    <property type="entry name" value="Glyco_hydro_123_N_2"/>
</dbReference>
<evidence type="ECO:0000313" key="5">
    <source>
        <dbReference type="Proteomes" id="UP000679691"/>
    </source>
</evidence>
<dbReference type="InterPro" id="IPR025150">
    <property type="entry name" value="GH123_cat"/>
</dbReference>
<comment type="caution">
    <text evidence="4">The sequence shown here is derived from an EMBL/GenBank/DDBJ whole genome shotgun (WGS) entry which is preliminary data.</text>
</comment>
<proteinExistence type="predicted"/>
<dbReference type="SUPFAM" id="SSF51445">
    <property type="entry name" value="(Trans)glycosidases"/>
    <property type="match status" value="1"/>
</dbReference>
<accession>A0A8T4H6P0</accession>
<feature type="domain" description="Glycoside hydrolase 123 catalytic" evidence="2">
    <location>
        <begin position="201"/>
        <end position="510"/>
    </location>
</feature>
<evidence type="ECO:0000313" key="4">
    <source>
        <dbReference type="EMBL" id="MBP3942509.1"/>
    </source>
</evidence>
<feature type="signal peptide" evidence="1">
    <location>
        <begin position="1"/>
        <end position="21"/>
    </location>
</feature>
<dbReference type="AlphaFoldDB" id="A0A8T4H6P0"/>
<dbReference type="RefSeq" id="WP_353545991.1">
    <property type="nucleotide sequence ID" value="NZ_JAGKSB010000002.1"/>
</dbReference>
<feature type="domain" description="Glycoside hydrolase 123 N-terminal" evidence="3">
    <location>
        <begin position="32"/>
        <end position="169"/>
    </location>
</feature>
<keyword evidence="1" id="KW-0732">Signal</keyword>